<dbReference type="HOGENOM" id="CLU_030408_4_0_10"/>
<evidence type="ECO:0000313" key="1">
    <source>
        <dbReference type="EMBL" id="EHP47716.1"/>
    </source>
</evidence>
<dbReference type="SUPFAM" id="SSF69360">
    <property type="entry name" value="Cell wall binding repeat"/>
    <property type="match status" value="1"/>
</dbReference>
<gene>
    <name evidence="1" type="ORF">HMPREF9449_01569</name>
</gene>
<sequence length="293" mass="33514">MTDQNYNTFPRIRTIHGINYLCNSDLSTCIPLLYDYVASPCEEVIVVAKGGFQDDCKEYVGGKYGLIDLKGKEILPLVYDYIFNANQGTVMLNRGGQGQPNGGYLCKGGKWGFCDLKGRVITPCRYDNADFFDGDYARVCVNRQWGFIDRSGKEVIPTVYRDLWNFSEGLARFRNSKGLFGFIAKNGKEVIAGKYEDATDFLNKNACVCCNKKWGVIDTAGRLQTELKYDEIEQDKYDWMQVRIGNCYGYIDHQGHEKIPVKYHYLSHYIDDYAEAKIGDHYGLIDRQGIWKK</sequence>
<dbReference type="InterPro" id="IPR032774">
    <property type="entry name" value="WG_beta_rep"/>
</dbReference>
<keyword evidence="2" id="KW-1185">Reference proteome</keyword>
<evidence type="ECO:0008006" key="3">
    <source>
        <dbReference type="Google" id="ProtNLM"/>
    </source>
</evidence>
<dbReference type="EMBL" id="ADMC01000022">
    <property type="protein sequence ID" value="EHP47716.1"/>
    <property type="molecule type" value="Genomic_DNA"/>
</dbReference>
<protein>
    <recommendedName>
        <fullName evidence="3">WG repeat-containing protein</fullName>
    </recommendedName>
</protein>
<name>H1DH33_9BACT</name>
<dbReference type="Proteomes" id="UP000004892">
    <property type="component" value="Unassembled WGS sequence"/>
</dbReference>
<evidence type="ECO:0000313" key="2">
    <source>
        <dbReference type="Proteomes" id="UP000004892"/>
    </source>
</evidence>
<dbReference type="Pfam" id="PF14903">
    <property type="entry name" value="WG_beta_rep"/>
    <property type="match status" value="5"/>
</dbReference>
<dbReference type="PANTHER" id="PTHR37841">
    <property type="entry name" value="GLR2918 PROTEIN"/>
    <property type="match status" value="1"/>
</dbReference>
<accession>H1DH33</accession>
<dbReference type="eggNOG" id="COG0515">
    <property type="taxonomic scope" value="Bacteria"/>
</dbReference>
<comment type="caution">
    <text evidence="1">The sequence shown here is derived from an EMBL/GenBank/DDBJ whole genome shotgun (WGS) entry which is preliminary data.</text>
</comment>
<dbReference type="STRING" id="742817.HMPREF9449_01569"/>
<dbReference type="AlphaFoldDB" id="H1DH33"/>
<proteinExistence type="predicted"/>
<dbReference type="GeneID" id="98069137"/>
<reference evidence="1 2" key="1">
    <citation type="submission" date="2012-01" db="EMBL/GenBank/DDBJ databases">
        <title>The Genome Sequence of Odoribacter laneus YIT 12061.</title>
        <authorList>
            <consortium name="The Broad Institute Genome Sequencing Platform"/>
            <person name="Earl A."/>
            <person name="Ward D."/>
            <person name="Feldgarden M."/>
            <person name="Gevers D."/>
            <person name="Morotomi M."/>
            <person name="Young S.K."/>
            <person name="Zeng Q."/>
            <person name="Gargeya S."/>
            <person name="Fitzgerald M."/>
            <person name="Haas B."/>
            <person name="Abouelleil A."/>
            <person name="Alvarado L."/>
            <person name="Arachchi H.M."/>
            <person name="Berlin A."/>
            <person name="Chapman S.B."/>
            <person name="Gearin G."/>
            <person name="Goldberg J."/>
            <person name="Griggs A."/>
            <person name="Gujja S."/>
            <person name="Hansen M."/>
            <person name="Heiman D."/>
            <person name="Howarth C."/>
            <person name="Larimer J."/>
            <person name="Lui A."/>
            <person name="MacDonald P.J.P."/>
            <person name="McCowen C."/>
            <person name="Montmayeur A."/>
            <person name="Murphy C."/>
            <person name="Neiman D."/>
            <person name="Pearson M."/>
            <person name="Priest M."/>
            <person name="Roberts A."/>
            <person name="Saif S."/>
            <person name="Shea T."/>
            <person name="Sisk P."/>
            <person name="Stolte C."/>
            <person name="Sykes S."/>
            <person name="Wortman J."/>
            <person name="Nusbaum C."/>
            <person name="Birren B."/>
        </authorList>
    </citation>
    <scope>NUCLEOTIDE SEQUENCE [LARGE SCALE GENOMIC DNA]</scope>
    <source>
        <strain evidence="1 2">YIT 12061</strain>
    </source>
</reference>
<organism evidence="1 2">
    <name type="scientific">Odoribacter laneus YIT 12061</name>
    <dbReference type="NCBI Taxonomy" id="742817"/>
    <lineage>
        <taxon>Bacteria</taxon>
        <taxon>Pseudomonadati</taxon>
        <taxon>Bacteroidota</taxon>
        <taxon>Bacteroidia</taxon>
        <taxon>Bacteroidales</taxon>
        <taxon>Odoribacteraceae</taxon>
        <taxon>Odoribacter</taxon>
    </lineage>
</organism>
<dbReference type="PANTHER" id="PTHR37841:SF1">
    <property type="entry name" value="DUF3298 DOMAIN-CONTAINING PROTEIN"/>
    <property type="match status" value="1"/>
</dbReference>
<dbReference type="PATRIC" id="fig|742817.3.peg.1672"/>
<dbReference type="RefSeq" id="WP_009136717.1">
    <property type="nucleotide sequence ID" value="NZ_JH594596.1"/>
</dbReference>